<keyword evidence="3" id="KW-1185">Reference proteome</keyword>
<dbReference type="GO" id="GO:0004806">
    <property type="term" value="F:triacylglycerol lipase activity"/>
    <property type="evidence" value="ECO:0007669"/>
    <property type="project" value="InterPro"/>
</dbReference>
<dbReference type="SUPFAM" id="SSF53474">
    <property type="entry name" value="alpha/beta-Hydrolases"/>
    <property type="match status" value="1"/>
</dbReference>
<evidence type="ECO:0000256" key="1">
    <source>
        <dbReference type="SAM" id="Phobius"/>
    </source>
</evidence>
<organism evidence="2 3">
    <name type="scientific">Williamsia sterculiae</name>
    <dbReference type="NCBI Taxonomy" id="1344003"/>
    <lineage>
        <taxon>Bacteria</taxon>
        <taxon>Bacillati</taxon>
        <taxon>Actinomycetota</taxon>
        <taxon>Actinomycetes</taxon>
        <taxon>Mycobacteriales</taxon>
        <taxon>Nocardiaceae</taxon>
        <taxon>Williamsia</taxon>
    </lineage>
</organism>
<proteinExistence type="predicted"/>
<dbReference type="Pfam" id="PF03583">
    <property type="entry name" value="LIP"/>
    <property type="match status" value="1"/>
</dbReference>
<feature type="transmembrane region" description="Helical" evidence="1">
    <location>
        <begin position="15"/>
        <end position="33"/>
    </location>
</feature>
<evidence type="ECO:0000313" key="2">
    <source>
        <dbReference type="EMBL" id="SIR98250.1"/>
    </source>
</evidence>
<dbReference type="GO" id="GO:0016042">
    <property type="term" value="P:lipid catabolic process"/>
    <property type="evidence" value="ECO:0007669"/>
    <property type="project" value="InterPro"/>
</dbReference>
<dbReference type="PANTHER" id="PTHR34853">
    <property type="match status" value="1"/>
</dbReference>
<dbReference type="InterPro" id="IPR029058">
    <property type="entry name" value="AB_hydrolase_fold"/>
</dbReference>
<dbReference type="Gene3D" id="3.40.50.1820">
    <property type="entry name" value="alpha/beta hydrolase"/>
    <property type="match status" value="2"/>
</dbReference>
<dbReference type="PIRSF" id="PIRSF029171">
    <property type="entry name" value="Esterase_LipA"/>
    <property type="match status" value="1"/>
</dbReference>
<reference evidence="2 3" key="1">
    <citation type="submission" date="2017-01" db="EMBL/GenBank/DDBJ databases">
        <authorList>
            <person name="Mah S.A."/>
            <person name="Swanson W.J."/>
            <person name="Moy G.W."/>
            <person name="Vacquier V.D."/>
        </authorList>
    </citation>
    <scope>NUCLEOTIDE SEQUENCE [LARGE SCALE GENOMIC DNA]</scope>
    <source>
        <strain evidence="2 3">CPCC 203464</strain>
    </source>
</reference>
<dbReference type="PANTHER" id="PTHR34853:SF1">
    <property type="entry name" value="LIPASE 5"/>
    <property type="match status" value="1"/>
</dbReference>
<dbReference type="EMBL" id="FTNT01000005">
    <property type="protein sequence ID" value="SIR98250.1"/>
    <property type="molecule type" value="Genomic_DNA"/>
</dbReference>
<keyword evidence="1" id="KW-0812">Transmembrane</keyword>
<keyword evidence="1" id="KW-0472">Membrane</keyword>
<name>A0A1N7FD80_9NOCA</name>
<keyword evidence="1" id="KW-1133">Transmembrane helix</keyword>
<dbReference type="AlphaFoldDB" id="A0A1N7FD80"/>
<sequence length="409" mass="43340">MASSGTICRVTRPRLTLVIVPAVIVTLMALLLAGCERTRSESLGAHGVAPSPAVAVAPANNPGSVVGTQPWQAAVPHGTLVGRAVTYWSTDRVGRPIQVTGTVFLPAGRPPAGGWPVMALGHGTVGINENCAPRFSPDLTGMSRSVLGFLRRGMAVTLADFSGLGAPGVHPYLDAQAAGRTIIDSVRALRRLEPDVGTTWMTYGISQGGGAAWAADELAGSYAPELRLRGAVAQVPAADNTGMADQAANGLLTPEQQGIMYFLIESLARSHPELNRDDYRHGELARVWPELDACSKSPMRAHALSQVTAGDFIPSSPEATARLRGLIAEGRVPQQKSAAPLLVIYGGRDMFIDHRWIESSISRACARGDVVDVDYQPERGHLDVDISAMHDWVGQRLSGVAATRDDCPR</sequence>
<dbReference type="STRING" id="1344003.SAMN05445060_1951"/>
<gene>
    <name evidence="2" type="ORF">SAMN05445060_1951</name>
</gene>
<dbReference type="Proteomes" id="UP000186218">
    <property type="component" value="Unassembled WGS sequence"/>
</dbReference>
<accession>A0A1N7FD80</accession>
<evidence type="ECO:0000313" key="3">
    <source>
        <dbReference type="Proteomes" id="UP000186218"/>
    </source>
</evidence>
<dbReference type="InterPro" id="IPR005152">
    <property type="entry name" value="Lipase_secreted"/>
</dbReference>
<protein>
    <submittedName>
        <fullName evidence="2">Secretory lipase</fullName>
    </submittedName>
</protein>